<evidence type="ECO:0000256" key="4">
    <source>
        <dbReference type="ARBA" id="ARBA00023136"/>
    </source>
</evidence>
<comment type="caution">
    <text evidence="7">The sequence shown here is derived from an EMBL/GenBank/DDBJ whole genome shotgun (WGS) entry which is preliminary data.</text>
</comment>
<feature type="transmembrane region" description="Helical" evidence="5">
    <location>
        <begin position="174"/>
        <end position="192"/>
    </location>
</feature>
<feature type="transmembrane region" description="Helical" evidence="5">
    <location>
        <begin position="282"/>
        <end position="298"/>
    </location>
</feature>
<evidence type="ECO:0000256" key="2">
    <source>
        <dbReference type="ARBA" id="ARBA00022692"/>
    </source>
</evidence>
<feature type="transmembrane region" description="Helical" evidence="5">
    <location>
        <begin position="305"/>
        <end position="324"/>
    </location>
</feature>
<dbReference type="AlphaFoldDB" id="A0A8J7H1J5"/>
<reference evidence="7" key="1">
    <citation type="submission" date="2020-12" db="EMBL/GenBank/DDBJ databases">
        <title>M. sibirica DSM 26468T genome.</title>
        <authorList>
            <person name="Thieme N."/>
            <person name="Rettenmaier R."/>
            <person name="Zverlov V."/>
            <person name="Liebl W."/>
        </authorList>
    </citation>
    <scope>NUCLEOTIDE SEQUENCE</scope>
    <source>
        <strain evidence="7">DSM 26468</strain>
    </source>
</reference>
<dbReference type="PANTHER" id="PTHR37422">
    <property type="entry name" value="TEICHURONIC ACID BIOSYNTHESIS PROTEIN TUAE"/>
    <property type="match status" value="1"/>
</dbReference>
<dbReference type="GO" id="GO:0016020">
    <property type="term" value="C:membrane"/>
    <property type="evidence" value="ECO:0007669"/>
    <property type="project" value="UniProtKB-SubCell"/>
</dbReference>
<evidence type="ECO:0000256" key="3">
    <source>
        <dbReference type="ARBA" id="ARBA00022989"/>
    </source>
</evidence>
<evidence type="ECO:0000256" key="5">
    <source>
        <dbReference type="SAM" id="Phobius"/>
    </source>
</evidence>
<keyword evidence="2 5" id="KW-0812">Transmembrane</keyword>
<dbReference type="InterPro" id="IPR051533">
    <property type="entry name" value="WaaL-like"/>
</dbReference>
<feature type="transmembrane region" description="Helical" evidence="5">
    <location>
        <begin position="525"/>
        <end position="551"/>
    </location>
</feature>
<dbReference type="EMBL" id="JAEAGR010000004">
    <property type="protein sequence ID" value="MBH1940334.1"/>
    <property type="molecule type" value="Genomic_DNA"/>
</dbReference>
<proteinExistence type="predicted"/>
<keyword evidence="7" id="KW-0436">Ligase</keyword>
<evidence type="ECO:0000313" key="8">
    <source>
        <dbReference type="Proteomes" id="UP000623269"/>
    </source>
</evidence>
<keyword evidence="4 5" id="KW-0472">Membrane</keyword>
<evidence type="ECO:0000256" key="1">
    <source>
        <dbReference type="ARBA" id="ARBA00004141"/>
    </source>
</evidence>
<feature type="domain" description="O-antigen ligase-related" evidence="6">
    <location>
        <begin position="467"/>
        <end position="542"/>
    </location>
</feature>
<accession>A0A8J7H1J5</accession>
<dbReference type="GO" id="GO:0016874">
    <property type="term" value="F:ligase activity"/>
    <property type="evidence" value="ECO:0007669"/>
    <property type="project" value="UniProtKB-KW"/>
</dbReference>
<feature type="transmembrane region" description="Helical" evidence="5">
    <location>
        <begin position="142"/>
        <end position="162"/>
    </location>
</feature>
<keyword evidence="3 5" id="KW-1133">Transmembrane helix</keyword>
<evidence type="ECO:0000313" key="7">
    <source>
        <dbReference type="EMBL" id="MBH1940334.1"/>
    </source>
</evidence>
<feature type="transmembrane region" description="Helical" evidence="5">
    <location>
        <begin position="34"/>
        <end position="53"/>
    </location>
</feature>
<gene>
    <name evidence="7" type="ORF">I5677_05415</name>
</gene>
<dbReference type="InterPro" id="IPR007016">
    <property type="entry name" value="O-antigen_ligase-rel_domated"/>
</dbReference>
<dbReference type="PANTHER" id="PTHR37422:SF13">
    <property type="entry name" value="LIPOPOLYSACCHARIDE BIOSYNTHESIS PROTEIN PA4999-RELATED"/>
    <property type="match status" value="1"/>
</dbReference>
<dbReference type="Pfam" id="PF04932">
    <property type="entry name" value="Wzy_C"/>
    <property type="match status" value="1"/>
</dbReference>
<protein>
    <submittedName>
        <fullName evidence="7">O-antigen ligase family protein</fullName>
    </submittedName>
</protein>
<organism evidence="7 8">
    <name type="scientific">Mobilitalea sibirica</name>
    <dbReference type="NCBI Taxonomy" id="1462919"/>
    <lineage>
        <taxon>Bacteria</taxon>
        <taxon>Bacillati</taxon>
        <taxon>Bacillota</taxon>
        <taxon>Clostridia</taxon>
        <taxon>Lachnospirales</taxon>
        <taxon>Lachnospiraceae</taxon>
        <taxon>Mobilitalea</taxon>
    </lineage>
</organism>
<dbReference type="Proteomes" id="UP000623269">
    <property type="component" value="Unassembled WGS sequence"/>
</dbReference>
<dbReference type="RefSeq" id="WP_197660561.1">
    <property type="nucleotide sequence ID" value="NZ_JAEAGR010000004.1"/>
</dbReference>
<feature type="transmembrane region" description="Helical" evidence="5">
    <location>
        <begin position="588"/>
        <end position="606"/>
    </location>
</feature>
<feature type="transmembrane region" description="Helical" evidence="5">
    <location>
        <begin position="107"/>
        <end position="130"/>
    </location>
</feature>
<evidence type="ECO:0000259" key="6">
    <source>
        <dbReference type="Pfam" id="PF04932"/>
    </source>
</evidence>
<keyword evidence="8" id="KW-1185">Reference proteome</keyword>
<comment type="subcellular location">
    <subcellularLocation>
        <location evidence="1">Membrane</location>
        <topology evidence="1">Multi-pass membrane protein</topology>
    </subcellularLocation>
</comment>
<sequence length="640" mass="73448">MSNKTYRRDHKDKKRQMYQKKSGKVEVAQATNKWLLLPIVFIISILPFIVRMHEYETRLSEFPFFTVNNQYVDFFLYYKQWLFVSISFIMLLVIVIKAYVSKTSLAYSPIFIPLSVYAALSLLSSVLSRYRSFSFSGIHEHFESVLVILGYCLTVYYIYLIIETEQDVKFIINSFIISVIIMSVLGLTQYLGHDFLATELGLKLMLPRAYWGELDQIQFNIQANRVYLTLYNPNYVGIYAGLIAPILFILALLSKKIIMIPVYLLALVGVLVSLIGSQSKTGIIGLAVAGIFTFFVLLKHIIKYFYITIPLVILIITVVGIYNAKNNNILVNQIKIAAKFTKQEQPLTEIQTNPDEVVITYNKNQMHIRYNIVDGYGDFIILDQNYNEIKTTFDNEQLFFTVQDERFPGFQIGPANYNNVPSFFVNIRGYKWFFTNQTQDGTYYYINRYGKLDKIINAPSAIFTGYERYASSRGYIWSRTIPLLKEHILLGSGADTFAIAFPQQDYVNLYNYGFSQLFLTKPHNLYLQIGVQTGVLSLIAFLAFYIMYFLSSVRLYIKGFYKSYYAQVGVAILIGTISYMVIGFSNDSTITVAPIFWGLIGLGIAVNRKAKPLIEEEVFLAKAKKMEKNNNKNDSNMGSS</sequence>
<feature type="transmembrane region" description="Helical" evidence="5">
    <location>
        <begin position="235"/>
        <end position="253"/>
    </location>
</feature>
<feature type="transmembrane region" description="Helical" evidence="5">
    <location>
        <begin position="260"/>
        <end position="276"/>
    </location>
</feature>
<name>A0A8J7H1J5_9FIRM</name>
<feature type="transmembrane region" description="Helical" evidence="5">
    <location>
        <begin position="563"/>
        <end position="582"/>
    </location>
</feature>
<feature type="transmembrane region" description="Helical" evidence="5">
    <location>
        <begin position="81"/>
        <end position="100"/>
    </location>
</feature>